<feature type="domain" description="YjiS-like" evidence="1">
    <location>
        <begin position="28"/>
        <end position="63"/>
    </location>
</feature>
<protein>
    <recommendedName>
        <fullName evidence="1">YjiS-like domain-containing protein</fullName>
    </recommendedName>
</protein>
<accession>A0A0F9S8W1</accession>
<proteinExistence type="predicted"/>
<reference evidence="2" key="1">
    <citation type="journal article" date="2015" name="Nature">
        <title>Complex archaea that bridge the gap between prokaryotes and eukaryotes.</title>
        <authorList>
            <person name="Spang A."/>
            <person name="Saw J.H."/>
            <person name="Jorgensen S.L."/>
            <person name="Zaremba-Niedzwiedzka K."/>
            <person name="Martijn J."/>
            <person name="Lind A.E."/>
            <person name="van Eijk R."/>
            <person name="Schleper C."/>
            <person name="Guy L."/>
            <person name="Ettema T.J."/>
        </authorList>
    </citation>
    <scope>NUCLEOTIDE SEQUENCE</scope>
</reference>
<evidence type="ECO:0000259" key="1">
    <source>
        <dbReference type="Pfam" id="PF06568"/>
    </source>
</evidence>
<gene>
    <name evidence="2" type="ORF">LCGC14_0482470</name>
</gene>
<name>A0A0F9S8W1_9ZZZZ</name>
<organism evidence="2">
    <name type="scientific">marine sediment metagenome</name>
    <dbReference type="NCBI Taxonomy" id="412755"/>
    <lineage>
        <taxon>unclassified sequences</taxon>
        <taxon>metagenomes</taxon>
        <taxon>ecological metagenomes</taxon>
    </lineage>
</organism>
<comment type="caution">
    <text evidence="2">The sequence shown here is derived from an EMBL/GenBank/DDBJ whole genome shotgun (WGS) entry which is preliminary data.</text>
</comment>
<sequence length="74" mass="8417">MAVIRSNSGLDVILDAGRTIFHQKRDQIRKALAKRKVYRAAFFELAALTDRDLRDLGIPRSNIKRLAIEAAYDC</sequence>
<dbReference type="InterPro" id="IPR009506">
    <property type="entry name" value="YjiS-like"/>
</dbReference>
<dbReference type="AlphaFoldDB" id="A0A0F9S8W1"/>
<dbReference type="EMBL" id="LAZR01000527">
    <property type="protein sequence ID" value="KKN65325.1"/>
    <property type="molecule type" value="Genomic_DNA"/>
</dbReference>
<dbReference type="Pfam" id="PF06568">
    <property type="entry name" value="YjiS-like"/>
    <property type="match status" value="1"/>
</dbReference>
<evidence type="ECO:0000313" key="2">
    <source>
        <dbReference type="EMBL" id="KKN65325.1"/>
    </source>
</evidence>